<dbReference type="GO" id="GO:0016787">
    <property type="term" value="F:hydrolase activity"/>
    <property type="evidence" value="ECO:0007669"/>
    <property type="project" value="UniProtKB-KW"/>
</dbReference>
<evidence type="ECO:0000256" key="1">
    <source>
        <dbReference type="ARBA" id="ARBA00000847"/>
    </source>
</evidence>
<organism evidence="9 10">
    <name type="scientific">Oceaniferula marina</name>
    <dbReference type="NCBI Taxonomy" id="2748318"/>
    <lineage>
        <taxon>Bacteria</taxon>
        <taxon>Pseudomonadati</taxon>
        <taxon>Verrucomicrobiota</taxon>
        <taxon>Verrucomicrobiia</taxon>
        <taxon>Verrucomicrobiales</taxon>
        <taxon>Verrucomicrobiaceae</taxon>
        <taxon>Oceaniferula</taxon>
    </lineage>
</organism>
<evidence type="ECO:0000256" key="4">
    <source>
        <dbReference type="ARBA" id="ARBA00016377"/>
    </source>
</evidence>
<dbReference type="GO" id="GO:0005829">
    <property type="term" value="C:cytosol"/>
    <property type="evidence" value="ECO:0007669"/>
    <property type="project" value="TreeGrafter"/>
</dbReference>
<evidence type="ECO:0000259" key="8">
    <source>
        <dbReference type="PROSITE" id="PS51462"/>
    </source>
</evidence>
<evidence type="ECO:0000313" key="9">
    <source>
        <dbReference type="EMBL" id="NWK54736.1"/>
    </source>
</evidence>
<comment type="similarity">
    <text evidence="3">Belongs to the Nudix hydrolase family. NudK subfamily.</text>
</comment>
<evidence type="ECO:0000256" key="2">
    <source>
        <dbReference type="ARBA" id="ARBA00001946"/>
    </source>
</evidence>
<dbReference type="RefSeq" id="WP_178931246.1">
    <property type="nucleotide sequence ID" value="NZ_JACBAZ010000001.1"/>
</dbReference>
<keyword evidence="5 9" id="KW-0378">Hydrolase</keyword>
<accession>A0A851GBD8</accession>
<evidence type="ECO:0000256" key="7">
    <source>
        <dbReference type="ARBA" id="ARBA00032272"/>
    </source>
</evidence>
<dbReference type="GO" id="GO:0019693">
    <property type="term" value="P:ribose phosphate metabolic process"/>
    <property type="evidence" value="ECO:0007669"/>
    <property type="project" value="TreeGrafter"/>
</dbReference>
<dbReference type="PROSITE" id="PS51462">
    <property type="entry name" value="NUDIX"/>
    <property type="match status" value="1"/>
</dbReference>
<evidence type="ECO:0000256" key="3">
    <source>
        <dbReference type="ARBA" id="ARBA00007275"/>
    </source>
</evidence>
<protein>
    <recommendedName>
        <fullName evidence="4">GDP-mannose pyrophosphatase</fullName>
    </recommendedName>
    <alternativeName>
        <fullName evidence="6">GDP-mannose hydrolase</fullName>
    </alternativeName>
    <alternativeName>
        <fullName evidence="7">GDPMK</fullName>
    </alternativeName>
</protein>
<comment type="catalytic activity">
    <reaction evidence="1">
        <text>GDP-alpha-D-mannose + H2O = alpha-D-mannose 1-phosphate + GMP + 2 H(+)</text>
        <dbReference type="Rhea" id="RHEA:27978"/>
        <dbReference type="ChEBI" id="CHEBI:15377"/>
        <dbReference type="ChEBI" id="CHEBI:15378"/>
        <dbReference type="ChEBI" id="CHEBI:57527"/>
        <dbReference type="ChEBI" id="CHEBI:58115"/>
        <dbReference type="ChEBI" id="CHEBI:58409"/>
    </reaction>
</comment>
<reference evidence="9 10" key="1">
    <citation type="submission" date="2020-07" db="EMBL/GenBank/DDBJ databases">
        <title>Roseicoccus Jingziensis gen. nov., sp. nov., isolated from coastal seawater.</title>
        <authorList>
            <person name="Feng X."/>
        </authorList>
    </citation>
    <scope>NUCLEOTIDE SEQUENCE [LARGE SCALE GENOMIC DNA]</scope>
    <source>
        <strain evidence="9 10">N1E253</strain>
    </source>
</reference>
<dbReference type="EMBL" id="JACBAZ010000001">
    <property type="protein sequence ID" value="NWK54736.1"/>
    <property type="molecule type" value="Genomic_DNA"/>
</dbReference>
<dbReference type="SUPFAM" id="SSF55811">
    <property type="entry name" value="Nudix"/>
    <property type="match status" value="1"/>
</dbReference>
<evidence type="ECO:0000256" key="5">
    <source>
        <dbReference type="ARBA" id="ARBA00022801"/>
    </source>
</evidence>
<feature type="domain" description="Nudix hydrolase" evidence="8">
    <location>
        <begin position="30"/>
        <end position="164"/>
    </location>
</feature>
<dbReference type="AlphaFoldDB" id="A0A851GBD8"/>
<keyword evidence="10" id="KW-1185">Reference proteome</keyword>
<sequence length="178" mass="19456">MNSSSVKTLAEGSYLGLYSRDTWEFAARPNSTGVVGILPITDDRQLVLVEQYRFPMDATVIEIPAGLVGDEPEFVDESLAETAGRELLEETGYRAGSVTHLLSSPTSAGMTSETTHFYAATQLVREHSGGGTEHEDITVHHVPFDQISNWLAEQEASDMLIDFKIHACICLAQQKGIL</sequence>
<proteinExistence type="inferred from homology"/>
<dbReference type="InterPro" id="IPR015797">
    <property type="entry name" value="NUDIX_hydrolase-like_dom_sf"/>
</dbReference>
<evidence type="ECO:0000256" key="6">
    <source>
        <dbReference type="ARBA" id="ARBA00032162"/>
    </source>
</evidence>
<gene>
    <name evidence="9" type="ORF">HW115_03890</name>
</gene>
<evidence type="ECO:0000313" key="10">
    <source>
        <dbReference type="Proteomes" id="UP000557872"/>
    </source>
</evidence>
<dbReference type="Proteomes" id="UP000557872">
    <property type="component" value="Unassembled WGS sequence"/>
</dbReference>
<dbReference type="PANTHER" id="PTHR11839:SF18">
    <property type="entry name" value="NUDIX HYDROLASE DOMAIN-CONTAINING PROTEIN"/>
    <property type="match status" value="1"/>
</dbReference>
<comment type="caution">
    <text evidence="9">The sequence shown here is derived from an EMBL/GenBank/DDBJ whole genome shotgun (WGS) entry which is preliminary data.</text>
</comment>
<dbReference type="CDD" id="cd03424">
    <property type="entry name" value="NUDIX_ADPRase_Nudt5_UGPPase_Nudt14"/>
    <property type="match status" value="1"/>
</dbReference>
<name>A0A851GBD8_9BACT</name>
<dbReference type="PANTHER" id="PTHR11839">
    <property type="entry name" value="UDP/ADP-SUGAR PYROPHOSPHATASE"/>
    <property type="match status" value="1"/>
</dbReference>
<dbReference type="InterPro" id="IPR000086">
    <property type="entry name" value="NUDIX_hydrolase_dom"/>
</dbReference>
<dbReference type="Gene3D" id="3.90.79.10">
    <property type="entry name" value="Nucleoside Triphosphate Pyrophosphohydrolase"/>
    <property type="match status" value="1"/>
</dbReference>
<dbReference type="GO" id="GO:0006753">
    <property type="term" value="P:nucleoside phosphate metabolic process"/>
    <property type="evidence" value="ECO:0007669"/>
    <property type="project" value="TreeGrafter"/>
</dbReference>
<comment type="cofactor">
    <cofactor evidence="2">
        <name>Mg(2+)</name>
        <dbReference type="ChEBI" id="CHEBI:18420"/>
    </cofactor>
</comment>
<dbReference type="Pfam" id="PF00293">
    <property type="entry name" value="NUDIX"/>
    <property type="match status" value="1"/>
</dbReference>